<dbReference type="EMBL" id="GGFM01008775">
    <property type="protein sequence ID" value="MBW29526.1"/>
    <property type="molecule type" value="Transcribed_RNA"/>
</dbReference>
<keyword evidence="6 11" id="KW-0812">Transmembrane</keyword>
<evidence type="ECO:0000256" key="2">
    <source>
        <dbReference type="ARBA" id="ARBA00004141"/>
    </source>
</evidence>
<feature type="region of interest" description="Disordered" evidence="10">
    <location>
        <begin position="94"/>
        <end position="165"/>
    </location>
</feature>
<dbReference type="AlphaFoldDB" id="A0A2M3ZLW5"/>
<organism evidence="13">
    <name type="scientific">Anopheles braziliensis</name>
    <dbReference type="NCBI Taxonomy" id="58242"/>
    <lineage>
        <taxon>Eukaryota</taxon>
        <taxon>Metazoa</taxon>
        <taxon>Ecdysozoa</taxon>
        <taxon>Arthropoda</taxon>
        <taxon>Hexapoda</taxon>
        <taxon>Insecta</taxon>
        <taxon>Pterygota</taxon>
        <taxon>Neoptera</taxon>
        <taxon>Endopterygota</taxon>
        <taxon>Diptera</taxon>
        <taxon>Nematocera</taxon>
        <taxon>Culicoidea</taxon>
        <taxon>Culicidae</taxon>
        <taxon>Anophelinae</taxon>
        <taxon>Anopheles</taxon>
    </lineage>
</organism>
<keyword evidence="9 11" id="KW-0472">Membrane</keyword>
<feature type="transmembrane region" description="Helical" evidence="11">
    <location>
        <begin position="49"/>
        <end position="68"/>
    </location>
</feature>
<dbReference type="GO" id="GO:0061630">
    <property type="term" value="F:ubiquitin protein ligase activity"/>
    <property type="evidence" value="ECO:0007669"/>
    <property type="project" value="UniProtKB-EC"/>
</dbReference>
<evidence type="ECO:0000256" key="4">
    <source>
        <dbReference type="ARBA" id="ARBA00012483"/>
    </source>
</evidence>
<feature type="domain" description="E3 ubiquitin-protein ligase MARCHF6-like C-terminal" evidence="12">
    <location>
        <begin position="1"/>
        <end position="79"/>
    </location>
</feature>
<dbReference type="InterPro" id="IPR056521">
    <property type="entry name" value="MARCHF6-like_C"/>
</dbReference>
<comment type="catalytic activity">
    <reaction evidence="1">
        <text>S-ubiquitinyl-[E2 ubiquitin-conjugating enzyme]-L-cysteine + [acceptor protein]-L-lysine = [E2 ubiquitin-conjugating enzyme]-L-cysteine + N(6)-ubiquitinyl-[acceptor protein]-L-lysine.</text>
        <dbReference type="EC" id="2.3.2.27"/>
    </reaction>
</comment>
<dbReference type="EC" id="2.3.2.27" evidence="4"/>
<keyword evidence="5" id="KW-0808">Transferase</keyword>
<dbReference type="PANTHER" id="PTHR13145:SF0">
    <property type="entry name" value="E3 UBIQUITIN-PROTEIN LIGASE MARCHF6"/>
    <property type="match status" value="1"/>
</dbReference>
<evidence type="ECO:0000259" key="12">
    <source>
        <dbReference type="Pfam" id="PF23113"/>
    </source>
</evidence>
<feature type="compositionally biased region" description="Low complexity" evidence="10">
    <location>
        <begin position="105"/>
        <end position="129"/>
    </location>
</feature>
<evidence type="ECO:0000256" key="3">
    <source>
        <dbReference type="ARBA" id="ARBA00004906"/>
    </source>
</evidence>
<reference evidence="13" key="1">
    <citation type="submission" date="2018-01" db="EMBL/GenBank/DDBJ databases">
        <title>An insight into the sialome of Amazonian anophelines.</title>
        <authorList>
            <person name="Ribeiro J.M."/>
            <person name="Scarpassa V."/>
            <person name="Calvo E."/>
        </authorList>
    </citation>
    <scope>NUCLEOTIDE SEQUENCE</scope>
    <source>
        <tissue evidence="13">Salivary glands</tissue>
    </source>
</reference>
<sequence length="165" mass="17780">MNLRFIIRELGVPVITCFGLALAIPYVIAHSILPLFFTNPLTRTLIARQIYPFFLLIAFVIGIVVLQVRQFKNLYVAIKNDKYLVGQRLVNYDHQRKKRRPSVVSSAAEEAGSESGATAADGAAATGGEQQPVPGQAESSGADGHRSPTGTGSSMQANPLEEAVQ</sequence>
<evidence type="ECO:0000256" key="8">
    <source>
        <dbReference type="ARBA" id="ARBA00022989"/>
    </source>
</evidence>
<proteinExistence type="predicted"/>
<dbReference type="GO" id="GO:0005789">
    <property type="term" value="C:endoplasmic reticulum membrane"/>
    <property type="evidence" value="ECO:0007669"/>
    <property type="project" value="TreeGrafter"/>
</dbReference>
<accession>A0A2M3ZLW5</accession>
<evidence type="ECO:0000256" key="9">
    <source>
        <dbReference type="ARBA" id="ARBA00023136"/>
    </source>
</evidence>
<evidence type="ECO:0000256" key="7">
    <source>
        <dbReference type="ARBA" id="ARBA00022786"/>
    </source>
</evidence>
<feature type="transmembrane region" description="Helical" evidence="11">
    <location>
        <begin position="12"/>
        <end position="37"/>
    </location>
</feature>
<name>A0A2M3ZLW5_9DIPT</name>
<dbReference type="PANTHER" id="PTHR13145">
    <property type="entry name" value="SSM4 PROTEIN"/>
    <property type="match status" value="1"/>
</dbReference>
<dbReference type="Pfam" id="PF23113">
    <property type="entry name" value="MARCHF6_C"/>
    <property type="match status" value="1"/>
</dbReference>
<protein>
    <recommendedName>
        <fullName evidence="4">RING-type E3 ubiquitin transferase</fullName>
        <ecNumber evidence="4">2.3.2.27</ecNumber>
    </recommendedName>
</protein>
<comment type="subcellular location">
    <subcellularLocation>
        <location evidence="2">Membrane</location>
        <topology evidence="2">Multi-pass membrane protein</topology>
    </subcellularLocation>
</comment>
<evidence type="ECO:0000256" key="11">
    <source>
        <dbReference type="SAM" id="Phobius"/>
    </source>
</evidence>
<evidence type="ECO:0000256" key="5">
    <source>
        <dbReference type="ARBA" id="ARBA00022679"/>
    </source>
</evidence>
<evidence type="ECO:0000256" key="10">
    <source>
        <dbReference type="SAM" id="MobiDB-lite"/>
    </source>
</evidence>
<keyword evidence="7" id="KW-0833">Ubl conjugation pathway</keyword>
<keyword evidence="8 11" id="KW-1133">Transmembrane helix</keyword>
<feature type="compositionally biased region" description="Polar residues" evidence="10">
    <location>
        <begin position="148"/>
        <end position="157"/>
    </location>
</feature>
<evidence type="ECO:0000313" key="13">
    <source>
        <dbReference type="EMBL" id="MBW29526.1"/>
    </source>
</evidence>
<evidence type="ECO:0000256" key="6">
    <source>
        <dbReference type="ARBA" id="ARBA00022692"/>
    </source>
</evidence>
<evidence type="ECO:0000256" key="1">
    <source>
        <dbReference type="ARBA" id="ARBA00000900"/>
    </source>
</evidence>
<dbReference type="GO" id="GO:0036503">
    <property type="term" value="P:ERAD pathway"/>
    <property type="evidence" value="ECO:0007669"/>
    <property type="project" value="TreeGrafter"/>
</dbReference>
<comment type="pathway">
    <text evidence="3">Protein modification; protein ubiquitination.</text>
</comment>